<protein>
    <submittedName>
        <fullName evidence="1">Uncharacterized protein</fullName>
    </submittedName>
</protein>
<dbReference type="AlphaFoldDB" id="T1JUP4"/>
<reference evidence="2" key="1">
    <citation type="submission" date="2011-08" db="EMBL/GenBank/DDBJ databases">
        <authorList>
            <person name="Rombauts S."/>
        </authorList>
    </citation>
    <scope>NUCLEOTIDE SEQUENCE</scope>
    <source>
        <strain evidence="2">London</strain>
    </source>
</reference>
<evidence type="ECO:0000313" key="2">
    <source>
        <dbReference type="Proteomes" id="UP000015104"/>
    </source>
</evidence>
<dbReference type="HOGENOM" id="CLU_3413337_0_0_1"/>
<dbReference type="STRING" id="32264.T1JUP4"/>
<dbReference type="EnsemblMetazoa" id="tetur02g01670.1">
    <property type="protein sequence ID" value="tetur02g01670.1"/>
    <property type="gene ID" value="tetur02g01670"/>
</dbReference>
<sequence length="28" mass="3438">MDLKWDKMSPAEFEMLQDYIQFTPFPKT</sequence>
<evidence type="ECO:0000313" key="1">
    <source>
        <dbReference type="EnsemblMetazoa" id="tetur02g01670.1"/>
    </source>
</evidence>
<keyword evidence="2" id="KW-1185">Reference proteome</keyword>
<reference evidence="1" key="2">
    <citation type="submission" date="2015-06" db="UniProtKB">
        <authorList>
            <consortium name="EnsemblMetazoa"/>
        </authorList>
    </citation>
    <scope>IDENTIFICATION</scope>
</reference>
<dbReference type="Proteomes" id="UP000015104">
    <property type="component" value="Unassembled WGS sequence"/>
</dbReference>
<organism evidence="1 2">
    <name type="scientific">Tetranychus urticae</name>
    <name type="common">Two-spotted spider mite</name>
    <dbReference type="NCBI Taxonomy" id="32264"/>
    <lineage>
        <taxon>Eukaryota</taxon>
        <taxon>Metazoa</taxon>
        <taxon>Ecdysozoa</taxon>
        <taxon>Arthropoda</taxon>
        <taxon>Chelicerata</taxon>
        <taxon>Arachnida</taxon>
        <taxon>Acari</taxon>
        <taxon>Acariformes</taxon>
        <taxon>Trombidiformes</taxon>
        <taxon>Prostigmata</taxon>
        <taxon>Eleutherengona</taxon>
        <taxon>Raphignathae</taxon>
        <taxon>Tetranychoidea</taxon>
        <taxon>Tetranychidae</taxon>
        <taxon>Tetranychus</taxon>
    </lineage>
</organism>
<dbReference type="EMBL" id="CAEY01000779">
    <property type="status" value="NOT_ANNOTATED_CDS"/>
    <property type="molecule type" value="Genomic_DNA"/>
</dbReference>
<accession>T1JUP4</accession>
<name>T1JUP4_TETUR</name>
<proteinExistence type="predicted"/>